<accession>A0A1C3IZK4</accession>
<feature type="domain" description="DUF4935" evidence="1">
    <location>
        <begin position="4"/>
        <end position="169"/>
    </location>
</feature>
<sequence>MPKVVLDTNILRENAIDKSDMAMLARLARESALEVYIPNIVKREYLSQQYLDLSEHCQKISSSLQAIRKKMSNSHPNHQYVEGMSNQLKQLREGLESPIYDSFSDWMKDNCIEEIAFIPVDIVSIVDEYFSGGGVFKKAKHRDDFPDAMISKGILTLAASGPVIVLCKDGNFHEKLSKYENVTAIKTLREFLDTPDITDILEELDKKTEKIELIKNVLASGDSQEMLEKFLLSEGASIEDIYLTGDELSGTEYLLLESSYNEDIQYIDVSSIHNIALGDIRYINDDMYSVDVQFEAKASVNYAAYYGDFISLDDKSQEQIEIDSMNGDGYCDCSEFKVVIFLGAIEIYLDSDLTPENLTVHMQYFSADNTNVSGVIEVKSATILE</sequence>
<dbReference type="GeneID" id="94234464"/>
<dbReference type="AlphaFoldDB" id="A0A1C3IZK4"/>
<dbReference type="InterPro" id="IPR032557">
    <property type="entry name" value="DUF4935"/>
</dbReference>
<dbReference type="Pfam" id="PF16289">
    <property type="entry name" value="PIN_12"/>
    <property type="match status" value="1"/>
</dbReference>
<evidence type="ECO:0000313" key="2">
    <source>
        <dbReference type="EMBL" id="SBS66737.1"/>
    </source>
</evidence>
<dbReference type="RefSeq" id="WP_065679825.1">
    <property type="nucleotide sequence ID" value="NZ_AP025460.1"/>
</dbReference>
<reference evidence="3" key="1">
    <citation type="submission" date="2016-06" db="EMBL/GenBank/DDBJ databases">
        <authorList>
            <person name="Rodrigo-Torres Lidia"/>
            <person name="Arahal R.David."/>
        </authorList>
    </citation>
    <scope>NUCLEOTIDE SEQUENCE [LARGE SCALE GENOMIC DNA]</scope>
    <source>
        <strain evidence="3">CECT 7223</strain>
    </source>
</reference>
<evidence type="ECO:0000259" key="1">
    <source>
        <dbReference type="Pfam" id="PF16289"/>
    </source>
</evidence>
<dbReference type="EMBL" id="FLQP01000050">
    <property type="protein sequence ID" value="SBS66737.1"/>
    <property type="molecule type" value="Genomic_DNA"/>
</dbReference>
<protein>
    <recommendedName>
        <fullName evidence="1">DUF4935 domain-containing protein</fullName>
    </recommendedName>
</protein>
<dbReference type="Proteomes" id="UP000092876">
    <property type="component" value="Unassembled WGS sequence"/>
</dbReference>
<organism evidence="2 3">
    <name type="scientific">Vibrio atlanticus</name>
    <dbReference type="NCBI Taxonomy" id="693153"/>
    <lineage>
        <taxon>Bacteria</taxon>
        <taxon>Pseudomonadati</taxon>
        <taxon>Pseudomonadota</taxon>
        <taxon>Gammaproteobacteria</taxon>
        <taxon>Vibrionales</taxon>
        <taxon>Vibrionaceae</taxon>
        <taxon>Vibrio</taxon>
    </lineage>
</organism>
<gene>
    <name evidence="2" type="ORF">VAT7223_03334</name>
</gene>
<name>A0A1C3IZK4_9VIBR</name>
<proteinExistence type="predicted"/>
<evidence type="ECO:0000313" key="3">
    <source>
        <dbReference type="Proteomes" id="UP000092876"/>
    </source>
</evidence>